<name>A0A5C6M4K5_9PLAN</name>
<evidence type="ECO:0000313" key="2">
    <source>
        <dbReference type="EMBL" id="TWW09059.1"/>
    </source>
</evidence>
<sequence length="86" mass="9770">MIRRHTVALTGLVWVSLLASSQVRSDDAEIDFNREIRPILAENCFYCHRQDGNKRKGDLRLDQRDAAVDSQAIVPFDTSASVLLQR</sequence>
<feature type="non-terminal residue" evidence="2">
    <location>
        <position position="86"/>
    </location>
</feature>
<feature type="domain" description="Cytochrome C Planctomycete-type" evidence="1">
    <location>
        <begin position="44"/>
        <end position="86"/>
    </location>
</feature>
<reference evidence="2 3" key="2">
    <citation type="submission" date="2019-08" db="EMBL/GenBank/DDBJ databases">
        <authorList>
            <person name="Henke P."/>
        </authorList>
    </citation>
    <scope>NUCLEOTIDE SEQUENCE [LARGE SCALE GENOMIC DNA]</scope>
    <source>
        <strain evidence="2">Phe10_nw2017</strain>
    </source>
</reference>
<dbReference type="EMBL" id="SRHE01000404">
    <property type="protein sequence ID" value="TWW09059.1"/>
    <property type="molecule type" value="Genomic_DNA"/>
</dbReference>
<dbReference type="PANTHER" id="PTHR35889:SF3">
    <property type="entry name" value="F-BOX DOMAIN-CONTAINING PROTEIN"/>
    <property type="match status" value="1"/>
</dbReference>
<keyword evidence="3" id="KW-1185">Reference proteome</keyword>
<dbReference type="AlphaFoldDB" id="A0A5C6M4K5"/>
<dbReference type="PANTHER" id="PTHR35889">
    <property type="entry name" value="CYCLOINULO-OLIGOSACCHARIDE FRUCTANOTRANSFERASE-RELATED"/>
    <property type="match status" value="1"/>
</dbReference>
<gene>
    <name evidence="2" type="ORF">E3A20_18150</name>
</gene>
<protein>
    <recommendedName>
        <fullName evidence="1">Cytochrome C Planctomycete-type domain-containing protein</fullName>
    </recommendedName>
</protein>
<accession>A0A5C6M4K5</accession>
<dbReference type="Proteomes" id="UP000321083">
    <property type="component" value="Unassembled WGS sequence"/>
</dbReference>
<comment type="caution">
    <text evidence="2">The sequence shown here is derived from an EMBL/GenBank/DDBJ whole genome shotgun (WGS) entry which is preliminary data.</text>
</comment>
<dbReference type="Pfam" id="PF07635">
    <property type="entry name" value="PSCyt1"/>
    <property type="match status" value="1"/>
</dbReference>
<dbReference type="InterPro" id="IPR011429">
    <property type="entry name" value="Cyt_c_Planctomycete-type"/>
</dbReference>
<evidence type="ECO:0000313" key="3">
    <source>
        <dbReference type="Proteomes" id="UP000321083"/>
    </source>
</evidence>
<organism evidence="2 3">
    <name type="scientific">Planctomyces bekefii</name>
    <dbReference type="NCBI Taxonomy" id="1653850"/>
    <lineage>
        <taxon>Bacteria</taxon>
        <taxon>Pseudomonadati</taxon>
        <taxon>Planctomycetota</taxon>
        <taxon>Planctomycetia</taxon>
        <taxon>Planctomycetales</taxon>
        <taxon>Planctomycetaceae</taxon>
        <taxon>Planctomyces</taxon>
    </lineage>
</organism>
<evidence type="ECO:0000259" key="1">
    <source>
        <dbReference type="Pfam" id="PF07635"/>
    </source>
</evidence>
<reference evidence="2 3" key="1">
    <citation type="submission" date="2019-08" db="EMBL/GenBank/DDBJ databases">
        <title>100 year-old enigma solved: identification of Planctomyces bekefii, the type genus and species of the phylum Planctomycetes.</title>
        <authorList>
            <person name="Svetlana D.N."/>
            <person name="Overmann J."/>
        </authorList>
    </citation>
    <scope>NUCLEOTIDE SEQUENCE [LARGE SCALE GENOMIC DNA]</scope>
    <source>
        <strain evidence="2">Phe10_nw2017</strain>
    </source>
</reference>
<proteinExistence type="predicted"/>